<evidence type="ECO:0000313" key="3">
    <source>
        <dbReference type="Proteomes" id="UP000018208"/>
    </source>
</evidence>
<dbReference type="EMBL" id="KI546100">
    <property type="protein sequence ID" value="EST45196.1"/>
    <property type="molecule type" value="Genomic_DNA"/>
</dbReference>
<evidence type="ECO:0000313" key="2">
    <source>
        <dbReference type="EMBL" id="KAH0576795.1"/>
    </source>
</evidence>
<dbReference type="VEuPathDB" id="GiardiaDB:SS50377_20141"/>
<dbReference type="AlphaFoldDB" id="V6LNA8"/>
<dbReference type="KEGG" id="ssao:94294164"/>
<dbReference type="EMBL" id="AUWU02000001">
    <property type="protein sequence ID" value="KAH0576795.1"/>
    <property type="molecule type" value="Genomic_DNA"/>
</dbReference>
<keyword evidence="3" id="KW-1185">Reference proteome</keyword>
<evidence type="ECO:0000313" key="1">
    <source>
        <dbReference type="EMBL" id="EST45196.1"/>
    </source>
</evidence>
<protein>
    <submittedName>
        <fullName evidence="1">Uncharacterized protein</fullName>
    </submittedName>
</protein>
<reference evidence="1 2" key="1">
    <citation type="journal article" date="2014" name="PLoS Genet.">
        <title>The Genome of Spironucleus salmonicida Highlights a Fish Pathogen Adapted to Fluctuating Environments.</title>
        <authorList>
            <person name="Xu F."/>
            <person name="Jerlstrom-Hultqvist J."/>
            <person name="Einarsson E."/>
            <person name="Astvaldsson A."/>
            <person name="Svard S.G."/>
            <person name="Andersson J.O."/>
        </authorList>
    </citation>
    <scope>NUCLEOTIDE SEQUENCE</scope>
    <source>
        <strain evidence="2">ATCC 50377</strain>
    </source>
</reference>
<dbReference type="Proteomes" id="UP000018208">
    <property type="component" value="Unassembled WGS sequence"/>
</dbReference>
<organism evidence="1">
    <name type="scientific">Spironucleus salmonicida</name>
    <dbReference type="NCBI Taxonomy" id="348837"/>
    <lineage>
        <taxon>Eukaryota</taxon>
        <taxon>Metamonada</taxon>
        <taxon>Diplomonadida</taxon>
        <taxon>Hexamitidae</taxon>
        <taxon>Hexamitinae</taxon>
        <taxon>Spironucleus</taxon>
    </lineage>
</organism>
<accession>V6LNA8</accession>
<proteinExistence type="predicted"/>
<dbReference type="RefSeq" id="XP_067767568.1">
    <property type="nucleotide sequence ID" value="XM_067904086.1"/>
</dbReference>
<reference evidence="2" key="2">
    <citation type="submission" date="2020-12" db="EMBL/GenBank/DDBJ databases">
        <title>New Spironucleus salmonicida genome in near-complete chromosomes.</title>
        <authorList>
            <person name="Xu F."/>
            <person name="Kurt Z."/>
            <person name="Jimenez-Gonzalez A."/>
            <person name="Astvaldsson A."/>
            <person name="Andersson J.O."/>
            <person name="Svard S.G."/>
        </authorList>
    </citation>
    <scope>NUCLEOTIDE SEQUENCE</scope>
    <source>
        <strain evidence="2">ATCC 50377</strain>
    </source>
</reference>
<sequence length="310" mass="36034">MPLKTKQIETFLSDYFSDLKLTLQPENMKLYECFKGEVPLEEIIQIPYFSKHHVTLVQLIKAVNLSKIVQLSLCQSFITRVNQIKNENSLISQTLLISSMESSYIPTINKDIKWFIAKQTNIFPKFTQVIKTRVFGEAKFIAKLSFASREEAYKVYEFFGSQPSWDRGKIIEQTAFFSSKTWGKSRVLGDNNYVERMLSCKAEINKNLIVLRMDDLKNSFPKNCVVSAKIENGTKELLMKWFCQICQFVFCEYLDGVFVVVCRDSPACVSLLHCKHMFNEKLVEFQVVQGDEEERLWGIVMSHEFEKGRL</sequence>
<dbReference type="GeneID" id="94294164"/>
<gene>
    <name evidence="2" type="ORF">SS50377_20141</name>
    <name evidence="1" type="ORF">SS50377_jh063</name>
</gene>
<name>V6LNA8_9EUKA</name>